<comment type="caution">
    <text evidence="1">The sequence shown here is derived from an EMBL/GenBank/DDBJ whole genome shotgun (WGS) entry which is preliminary data.</text>
</comment>
<name>A0A0F9MHW6_9ZZZZ</name>
<accession>A0A0F9MHW6</accession>
<protein>
    <submittedName>
        <fullName evidence="1">Uncharacterized protein</fullName>
    </submittedName>
</protein>
<gene>
    <name evidence="1" type="ORF">LCGC14_1153870</name>
</gene>
<evidence type="ECO:0000313" key="1">
    <source>
        <dbReference type="EMBL" id="KKM98836.1"/>
    </source>
</evidence>
<dbReference type="AlphaFoldDB" id="A0A0F9MHW6"/>
<sequence>MANQLTRYATVATVDTAGEGFLVLPTVTIPADLQAGSLGFSGANQTWAWQFVLPFRITFSKIVTEVTVGGAAGKFYGVGIYDKDKNLIIETGQIDAEAVAIVSTSVTATTLEPGVYYSAQTADDAATQFLVMTLSAMGIYDTLNKNANRGGLATAGSAGVLPAALGTITASTSRRALLIVLES</sequence>
<reference evidence="1" key="1">
    <citation type="journal article" date="2015" name="Nature">
        <title>Complex archaea that bridge the gap between prokaryotes and eukaryotes.</title>
        <authorList>
            <person name="Spang A."/>
            <person name="Saw J.H."/>
            <person name="Jorgensen S.L."/>
            <person name="Zaremba-Niedzwiedzka K."/>
            <person name="Martijn J."/>
            <person name="Lind A.E."/>
            <person name="van Eijk R."/>
            <person name="Schleper C."/>
            <person name="Guy L."/>
            <person name="Ettema T.J."/>
        </authorList>
    </citation>
    <scope>NUCLEOTIDE SEQUENCE</scope>
</reference>
<organism evidence="1">
    <name type="scientific">marine sediment metagenome</name>
    <dbReference type="NCBI Taxonomy" id="412755"/>
    <lineage>
        <taxon>unclassified sequences</taxon>
        <taxon>metagenomes</taxon>
        <taxon>ecological metagenomes</taxon>
    </lineage>
</organism>
<proteinExistence type="predicted"/>
<dbReference type="EMBL" id="LAZR01005570">
    <property type="protein sequence ID" value="KKM98836.1"/>
    <property type="molecule type" value="Genomic_DNA"/>
</dbReference>